<dbReference type="SUPFAM" id="SSF81411">
    <property type="entry name" value="Mitochondrial cytochrome c oxidase subunit VIa"/>
    <property type="match status" value="1"/>
</dbReference>
<evidence type="ECO:0000256" key="4">
    <source>
        <dbReference type="ARBA" id="ARBA00023128"/>
    </source>
</evidence>
<keyword evidence="7" id="KW-1133">Transmembrane helix</keyword>
<dbReference type="Proteomes" id="UP000025227">
    <property type="component" value="Unplaced"/>
</dbReference>
<dbReference type="PANTHER" id="PTHR11504">
    <property type="entry name" value="CYTOCHROME C OXIDASE POLYPEPTIDE VIA"/>
    <property type="match status" value="1"/>
</dbReference>
<evidence type="ECO:0000256" key="7">
    <source>
        <dbReference type="SAM" id="Phobius"/>
    </source>
</evidence>
<keyword evidence="3" id="KW-0809">Transit peptide</keyword>
<evidence type="ECO:0000313" key="8">
    <source>
        <dbReference type="Proteomes" id="UP000025227"/>
    </source>
</evidence>
<proteinExistence type="inferred from homology"/>
<evidence type="ECO:0000256" key="2">
    <source>
        <dbReference type="ARBA" id="ARBA00022792"/>
    </source>
</evidence>
<comment type="similarity">
    <text evidence="6">Belongs to the cytochrome c oxidase subunit 6A family.</text>
</comment>
<dbReference type="AlphaFoldDB" id="A0A7I4Z5L8"/>
<dbReference type="InterPro" id="IPR036418">
    <property type="entry name" value="Cyt_c_oxidase_su6a_sf"/>
</dbReference>
<dbReference type="OrthoDB" id="5947505at2759"/>
<feature type="transmembrane region" description="Helical" evidence="7">
    <location>
        <begin position="59"/>
        <end position="79"/>
    </location>
</feature>
<organism evidence="8 9">
    <name type="scientific">Haemonchus contortus</name>
    <name type="common">Barber pole worm</name>
    <dbReference type="NCBI Taxonomy" id="6289"/>
    <lineage>
        <taxon>Eukaryota</taxon>
        <taxon>Metazoa</taxon>
        <taxon>Ecdysozoa</taxon>
        <taxon>Nematoda</taxon>
        <taxon>Chromadorea</taxon>
        <taxon>Rhabditida</taxon>
        <taxon>Rhabditina</taxon>
        <taxon>Rhabditomorpha</taxon>
        <taxon>Strongyloidea</taxon>
        <taxon>Trichostrongylidae</taxon>
        <taxon>Haemonchus</taxon>
    </lineage>
</organism>
<dbReference type="PANTHER" id="PTHR11504:SF0">
    <property type="entry name" value="CYTOCHROME C OXIDASE SUBUNIT"/>
    <property type="match status" value="1"/>
</dbReference>
<keyword evidence="8" id="KW-1185">Reference proteome</keyword>
<comment type="subcellular location">
    <subcellularLocation>
        <location evidence="1">Mitochondrion inner membrane</location>
    </subcellularLocation>
</comment>
<evidence type="ECO:0000313" key="9">
    <source>
        <dbReference type="WBParaSite" id="HCON_00193010-00001"/>
    </source>
</evidence>
<dbReference type="OMA" id="WICKSRN"/>
<keyword evidence="5 7" id="KW-0472">Membrane</keyword>
<evidence type="ECO:0000256" key="1">
    <source>
        <dbReference type="ARBA" id="ARBA00004273"/>
    </source>
</evidence>
<name>A0A7I4Z5L8_HAECO</name>
<dbReference type="Gene3D" id="4.10.95.10">
    <property type="entry name" value="Cytochrome c oxidase, subunit VIa"/>
    <property type="match status" value="1"/>
</dbReference>
<dbReference type="Pfam" id="PF02046">
    <property type="entry name" value="COX6A"/>
    <property type="match status" value="1"/>
</dbReference>
<evidence type="ECO:0000256" key="3">
    <source>
        <dbReference type="ARBA" id="ARBA00022946"/>
    </source>
</evidence>
<dbReference type="GO" id="GO:0030234">
    <property type="term" value="F:enzyme regulator activity"/>
    <property type="evidence" value="ECO:0007669"/>
    <property type="project" value="TreeGrafter"/>
</dbReference>
<dbReference type="InterPro" id="IPR001349">
    <property type="entry name" value="Cyt_c_oxidase_su6a"/>
</dbReference>
<keyword evidence="2" id="KW-0999">Mitochondrion inner membrane</keyword>
<protein>
    <submittedName>
        <fullName evidence="9">Cytochrome c oxidase polypeptide VIa</fullName>
    </submittedName>
</protein>
<keyword evidence="4" id="KW-0496">Mitochondrion</keyword>
<accession>A0A7I4Z5L8</accession>
<evidence type="ECO:0000256" key="6">
    <source>
        <dbReference type="RuleBase" id="RU004396"/>
    </source>
</evidence>
<dbReference type="GO" id="GO:0006123">
    <property type="term" value="P:mitochondrial electron transport, cytochrome c to oxygen"/>
    <property type="evidence" value="ECO:0007669"/>
    <property type="project" value="TreeGrafter"/>
</dbReference>
<keyword evidence="7" id="KW-0812">Transmembrane</keyword>
<sequence length="132" mass="15595">MASVSRFLHVTKIGVTRMSQRNSSSVGWICKSRNYDSFRQSLTEPPRRAESSRRKYKNIFVFVSIPCLAIAMYAAYIDYMARKERERPKYIPYAYLNVRKRPFPWGDGNHSLFHNPREQYVPGVGFEEDYKK</sequence>
<dbReference type="WBParaSite" id="HCON_00193010-00001">
    <property type="protein sequence ID" value="HCON_00193010-00001"/>
    <property type="gene ID" value="HCON_00193010"/>
</dbReference>
<dbReference type="GO" id="GO:0005743">
    <property type="term" value="C:mitochondrial inner membrane"/>
    <property type="evidence" value="ECO:0007669"/>
    <property type="project" value="UniProtKB-SubCell"/>
</dbReference>
<evidence type="ECO:0000256" key="5">
    <source>
        <dbReference type="ARBA" id="ARBA00023136"/>
    </source>
</evidence>
<reference evidence="9" key="1">
    <citation type="submission" date="2020-12" db="UniProtKB">
        <authorList>
            <consortium name="WormBaseParasite"/>
        </authorList>
    </citation>
    <scope>IDENTIFICATION</scope>
    <source>
        <strain evidence="9">MHco3</strain>
    </source>
</reference>